<keyword evidence="1" id="KW-0472">Membrane</keyword>
<feature type="transmembrane region" description="Helical" evidence="1">
    <location>
        <begin position="135"/>
        <end position="155"/>
    </location>
</feature>
<gene>
    <name evidence="2" type="ORF">RFI_31485</name>
</gene>
<dbReference type="AlphaFoldDB" id="X6LYX3"/>
<reference evidence="2 3" key="1">
    <citation type="journal article" date="2013" name="Curr. Biol.">
        <title>The Genome of the Foraminiferan Reticulomyxa filosa.</title>
        <authorList>
            <person name="Glockner G."/>
            <person name="Hulsmann N."/>
            <person name="Schleicher M."/>
            <person name="Noegel A.A."/>
            <person name="Eichinger L."/>
            <person name="Gallinger C."/>
            <person name="Pawlowski J."/>
            <person name="Sierra R."/>
            <person name="Euteneuer U."/>
            <person name="Pillet L."/>
            <person name="Moustafa A."/>
            <person name="Platzer M."/>
            <person name="Groth M."/>
            <person name="Szafranski K."/>
            <person name="Schliwa M."/>
        </authorList>
    </citation>
    <scope>NUCLEOTIDE SEQUENCE [LARGE SCALE GENOMIC DNA]</scope>
</reference>
<keyword evidence="1" id="KW-0812">Transmembrane</keyword>
<organism evidence="2 3">
    <name type="scientific">Reticulomyxa filosa</name>
    <dbReference type="NCBI Taxonomy" id="46433"/>
    <lineage>
        <taxon>Eukaryota</taxon>
        <taxon>Sar</taxon>
        <taxon>Rhizaria</taxon>
        <taxon>Retaria</taxon>
        <taxon>Foraminifera</taxon>
        <taxon>Monothalamids</taxon>
        <taxon>Reticulomyxidae</taxon>
        <taxon>Reticulomyxa</taxon>
    </lineage>
</organism>
<proteinExistence type="predicted"/>
<name>X6LYX3_RETFI</name>
<evidence type="ECO:0000313" key="3">
    <source>
        <dbReference type="Proteomes" id="UP000023152"/>
    </source>
</evidence>
<comment type="caution">
    <text evidence="2">The sequence shown here is derived from an EMBL/GenBank/DDBJ whole genome shotgun (WGS) entry which is preliminary data.</text>
</comment>
<dbReference type="Proteomes" id="UP000023152">
    <property type="component" value="Unassembled WGS sequence"/>
</dbReference>
<evidence type="ECO:0000313" key="2">
    <source>
        <dbReference type="EMBL" id="ETO05910.1"/>
    </source>
</evidence>
<keyword evidence="3" id="KW-1185">Reference proteome</keyword>
<protein>
    <submittedName>
        <fullName evidence="2">Uncharacterized protein</fullName>
    </submittedName>
</protein>
<keyword evidence="1" id="KW-1133">Transmembrane helix</keyword>
<feature type="non-terminal residue" evidence="2">
    <location>
        <position position="1"/>
    </location>
</feature>
<accession>X6LYX3</accession>
<evidence type="ECO:0000256" key="1">
    <source>
        <dbReference type="SAM" id="Phobius"/>
    </source>
</evidence>
<dbReference type="EMBL" id="ASPP01027665">
    <property type="protein sequence ID" value="ETO05910.1"/>
    <property type="molecule type" value="Genomic_DNA"/>
</dbReference>
<sequence length="370" mass="42318">GHLGTDKLRWCVPHFAQEDADMVFWESLMNDAGSNRFSNLDLYEVWVRNVAQMPKHPTYGVINTGEAAGRYGDNCQGVEWCKMTEEVNIFWWAKIEPLYRDVTSMLTVAFQRGCSGKTDSVEPCKHLQITWHPGYILLYYFVVYVHIYVHIYAYIYKGPHGHRLNAEVLGHWLLKVTLEGLQKYASEIEKRLTKDGRPTLSLECLLADPSRKDVPKQPYFCNDKCREPSWCASTFFPAPIHTQLESFVLKGDGWISIDTTDKRTQPLILRTGGQNPIDHKIEFQTSTLGSELVIQVKVPTCCIVIPRSISQSGQEWHDQFEFKIDNERVECELGNDACTIRTGAGKHVLTVRYASKTKWDFASIDMIAAM</sequence>